<name>A0AAT9GTL4_9CREN</name>
<dbReference type="PROSITE" id="PS51387">
    <property type="entry name" value="FAD_PCMH"/>
    <property type="match status" value="1"/>
</dbReference>
<dbReference type="InterPro" id="IPR036318">
    <property type="entry name" value="FAD-bd_PCMH-like_sf"/>
</dbReference>
<dbReference type="KEGG" id="sjv:SJAV_19840"/>
<dbReference type="InterPro" id="IPR004113">
    <property type="entry name" value="FAD-bd_oxidored_4_C"/>
</dbReference>
<organism evidence="6">
    <name type="scientific">Sulfurisphaera javensis</name>
    <dbReference type="NCBI Taxonomy" id="2049879"/>
    <lineage>
        <taxon>Archaea</taxon>
        <taxon>Thermoproteota</taxon>
        <taxon>Thermoprotei</taxon>
        <taxon>Sulfolobales</taxon>
        <taxon>Sulfolobaceae</taxon>
        <taxon>Sulfurisphaera</taxon>
    </lineage>
</organism>
<dbReference type="PANTHER" id="PTHR11748">
    <property type="entry name" value="D-LACTATE DEHYDROGENASE"/>
    <property type="match status" value="1"/>
</dbReference>
<accession>A0AAT9GTL4</accession>
<dbReference type="Gene3D" id="1.10.45.10">
    <property type="entry name" value="Vanillyl-alcohol Oxidase, Chain A, domain 4"/>
    <property type="match status" value="1"/>
</dbReference>
<sequence length="414" mass="47606">MLLNKLEKEFGSKFVYDEEVSKRHIQQLKCYLIDPSVISLSKNPIGLLKVKDKEDIKYLLEICDLHRIPIVPKGAGTTNFGQLILFYPSILIDMQYFEKKVELLDNNYVRFSAGMKVNEVLSYLRKKGKDLRVYPSSFYFSTLTGFISGGSGGTGSYQYGYYFENKGFRWAKIIGPKGEYELEGKRALAVSQASGTNGIILEAELAVIDYEDWRDQLVKFKDLESAIRFIKEVEKDKKYVRRIAIEDKDTLSIVMKGKIETDNWNVIISSTKSYGEEIDSLKVIETLAGSGIYVMIRNMKIFYNYSHDALMHIPINKFYNVIQPIKKRLGDKVLIHGDVETIKGEVIIDTTIMSEKENFDFIDSILQKEGIKVPFKPPTIVINEWLNDKEKLELMRELKKMIDPHNILNPGKLI</sequence>
<dbReference type="GeneID" id="92354932"/>
<dbReference type="InterPro" id="IPR016164">
    <property type="entry name" value="FAD-linked_Oxase-like_C"/>
</dbReference>
<dbReference type="Gene3D" id="3.30.465.10">
    <property type="match status" value="1"/>
</dbReference>
<dbReference type="Pfam" id="PF02913">
    <property type="entry name" value="FAD-oxidase_C"/>
    <property type="match status" value="1"/>
</dbReference>
<dbReference type="GO" id="GO:0008720">
    <property type="term" value="F:D-lactate dehydrogenase (NAD+) activity"/>
    <property type="evidence" value="ECO:0007669"/>
    <property type="project" value="TreeGrafter"/>
</dbReference>
<dbReference type="InterPro" id="IPR016166">
    <property type="entry name" value="FAD-bd_PCMH"/>
</dbReference>
<keyword evidence="4" id="KW-0560">Oxidoreductase</keyword>
<evidence type="ECO:0000313" key="6">
    <source>
        <dbReference type="EMBL" id="BFH74040.1"/>
    </source>
</evidence>
<keyword evidence="2" id="KW-0285">Flavoprotein</keyword>
<feature type="domain" description="FAD-binding PCMH-type" evidence="5">
    <location>
        <begin position="40"/>
        <end position="210"/>
    </location>
</feature>
<evidence type="ECO:0000256" key="1">
    <source>
        <dbReference type="ARBA" id="ARBA00001974"/>
    </source>
</evidence>
<evidence type="ECO:0000256" key="3">
    <source>
        <dbReference type="ARBA" id="ARBA00022827"/>
    </source>
</evidence>
<dbReference type="AlphaFoldDB" id="A0AAT9GTL4"/>
<evidence type="ECO:0000256" key="4">
    <source>
        <dbReference type="ARBA" id="ARBA00023002"/>
    </source>
</evidence>
<dbReference type="GO" id="GO:0004458">
    <property type="term" value="F:D-lactate dehydrogenase (cytochrome) activity"/>
    <property type="evidence" value="ECO:0007669"/>
    <property type="project" value="TreeGrafter"/>
</dbReference>
<dbReference type="InterPro" id="IPR016169">
    <property type="entry name" value="FAD-bd_PCMH_sub2"/>
</dbReference>
<dbReference type="SUPFAM" id="SSF56176">
    <property type="entry name" value="FAD-binding/transporter-associated domain-like"/>
    <property type="match status" value="1"/>
</dbReference>
<dbReference type="GO" id="GO:1903457">
    <property type="term" value="P:lactate catabolic process"/>
    <property type="evidence" value="ECO:0007669"/>
    <property type="project" value="TreeGrafter"/>
</dbReference>
<evidence type="ECO:0000256" key="2">
    <source>
        <dbReference type="ARBA" id="ARBA00022630"/>
    </source>
</evidence>
<keyword evidence="3" id="KW-0274">FAD</keyword>
<protein>
    <submittedName>
        <fullName evidence="6">FAD-binding oxidoreductase</fullName>
    </submittedName>
</protein>
<reference evidence="6" key="1">
    <citation type="submission" date="2024-03" db="EMBL/GenBank/DDBJ databases">
        <title>Complete genome sequence of Sulfurisphaera javensis strain KD-1.</title>
        <authorList>
            <person name="Sakai H."/>
            <person name="Nur N."/>
            <person name="Suwanto A."/>
            <person name="Kurosawa N."/>
        </authorList>
    </citation>
    <scope>NUCLEOTIDE SEQUENCE</scope>
    <source>
        <strain evidence="6">KD-1</strain>
    </source>
</reference>
<dbReference type="SUPFAM" id="SSF55103">
    <property type="entry name" value="FAD-linked oxidases, C-terminal domain"/>
    <property type="match status" value="1"/>
</dbReference>
<dbReference type="InterPro" id="IPR006094">
    <property type="entry name" value="Oxid_FAD_bind_N"/>
</dbReference>
<dbReference type="Pfam" id="PF01565">
    <property type="entry name" value="FAD_binding_4"/>
    <property type="match status" value="1"/>
</dbReference>
<dbReference type="GO" id="GO:0071949">
    <property type="term" value="F:FAD binding"/>
    <property type="evidence" value="ECO:0007669"/>
    <property type="project" value="InterPro"/>
</dbReference>
<gene>
    <name evidence="6" type="ORF">SJAV_19840</name>
</gene>
<dbReference type="PANTHER" id="PTHR11748:SF118">
    <property type="entry name" value="ALKYLDIHYDROXYACETONEPHOSPHATE SYNTHASE (PRECURSOR)"/>
    <property type="match status" value="1"/>
</dbReference>
<proteinExistence type="predicted"/>
<dbReference type="InterPro" id="IPR016171">
    <property type="entry name" value="Vanillyl_alc_oxidase_C-sub2"/>
</dbReference>
<comment type="cofactor">
    <cofactor evidence="1">
        <name>FAD</name>
        <dbReference type="ChEBI" id="CHEBI:57692"/>
    </cofactor>
</comment>
<dbReference type="FunFam" id="1.10.45.10:FF:000001">
    <property type="entry name" value="D-lactate dehydrogenase mitochondrial"/>
    <property type="match status" value="1"/>
</dbReference>
<dbReference type="EMBL" id="AP031322">
    <property type="protein sequence ID" value="BFH74040.1"/>
    <property type="molecule type" value="Genomic_DNA"/>
</dbReference>
<evidence type="ECO:0000259" key="5">
    <source>
        <dbReference type="PROSITE" id="PS51387"/>
    </source>
</evidence>
<dbReference type="RefSeq" id="WP_369609585.1">
    <property type="nucleotide sequence ID" value="NZ_AP031322.1"/>
</dbReference>